<feature type="transmembrane region" description="Helical" evidence="7">
    <location>
        <begin position="244"/>
        <end position="262"/>
    </location>
</feature>
<dbReference type="InterPro" id="IPR038377">
    <property type="entry name" value="Na/Glc_symporter_sf"/>
</dbReference>
<evidence type="ECO:0000256" key="3">
    <source>
        <dbReference type="ARBA" id="ARBA00022448"/>
    </source>
</evidence>
<evidence type="ECO:0000256" key="1">
    <source>
        <dbReference type="ARBA" id="ARBA00004141"/>
    </source>
</evidence>
<dbReference type="GO" id="GO:0005886">
    <property type="term" value="C:plasma membrane"/>
    <property type="evidence" value="ECO:0007669"/>
    <property type="project" value="TreeGrafter"/>
</dbReference>
<keyword evidence="5 7" id="KW-1133">Transmembrane helix</keyword>
<dbReference type="AlphaFoldDB" id="A0A0L0SI97"/>
<feature type="transmembrane region" description="Helical" evidence="7">
    <location>
        <begin position="25"/>
        <end position="46"/>
    </location>
</feature>
<dbReference type="GO" id="GO:0015606">
    <property type="term" value="F:spermidine transmembrane transporter activity"/>
    <property type="evidence" value="ECO:0007669"/>
    <property type="project" value="TreeGrafter"/>
</dbReference>
<evidence type="ECO:0000313" key="9">
    <source>
        <dbReference type="Proteomes" id="UP000054350"/>
    </source>
</evidence>
<feature type="transmembrane region" description="Helical" evidence="7">
    <location>
        <begin position="139"/>
        <end position="161"/>
    </location>
</feature>
<feature type="transmembrane region" description="Helical" evidence="7">
    <location>
        <begin position="181"/>
        <end position="203"/>
    </location>
</feature>
<comment type="subcellular location">
    <subcellularLocation>
        <location evidence="1">Membrane</location>
        <topology evidence="1">Multi-pass membrane protein</topology>
    </subcellularLocation>
</comment>
<gene>
    <name evidence="8" type="ORF">AMAG_07435</name>
</gene>
<feature type="transmembrane region" description="Helical" evidence="7">
    <location>
        <begin position="399"/>
        <end position="419"/>
    </location>
</feature>
<evidence type="ECO:0000256" key="7">
    <source>
        <dbReference type="SAM" id="Phobius"/>
    </source>
</evidence>
<evidence type="ECO:0000256" key="5">
    <source>
        <dbReference type="ARBA" id="ARBA00022989"/>
    </source>
</evidence>
<dbReference type="PANTHER" id="PTHR48086">
    <property type="entry name" value="SODIUM/PROLINE SYMPORTER-RELATED"/>
    <property type="match status" value="1"/>
</dbReference>
<sequence>MADAVPTTPPVAIQLLEPTSLWQGLTWAGTITTLLTFTTVAVLLTRRYLQRTTMDTEAFLTARGTQAWPRIAWSFYAGALGAWAIATPANMAATGGIIGLISYAVSTAIPVILVSFAGEKITQALPRPLSLSDFVLWRYGRVAQIFVAIICLLNMSLFVISEFSTMGSIMESFVKSSQYPIIVVVGLLTAGYTAFGGLIISIVTDQMQGIFSMILFVVLVLYLAIGFRPDLPPFPSETLGATEYGWTTLFTLPCSLIASTFFSEANWQRVWAAESKTALRKGALGGALLIVTVMTLFGLAGLLAMWAYAPSLDAQPQYANLLLFYSLGHDQYTWIGALMVMLAVTMNQGAVDSIQNAITATISANLFRTKSLTAVRVAVLVINIPLMVIGFFTLPALNLFLITNLLTTGTFIPLLSGLADIDRRYVSGYAMMFASVAAAVSLTVYGWIHEAEFGAGFIWAWWGNGYDLYAFLVPLVASIVGLIVWVACAEVLFRVAGIQGQAYSAEMKAVLDRMQAMPVGAASAETVVIGAAGEDETKKVEA</sequence>
<protein>
    <recommendedName>
        <fullName evidence="10">Solute:sodium symporter (SSS) family transporter</fullName>
    </recommendedName>
</protein>
<proteinExistence type="inferred from homology"/>
<dbReference type="InterPro" id="IPR001734">
    <property type="entry name" value="Na/solute_symporter"/>
</dbReference>
<dbReference type="Proteomes" id="UP000054350">
    <property type="component" value="Unassembled WGS sequence"/>
</dbReference>
<feature type="transmembrane region" description="Helical" evidence="7">
    <location>
        <begin position="426"/>
        <end position="448"/>
    </location>
</feature>
<evidence type="ECO:0000256" key="6">
    <source>
        <dbReference type="ARBA" id="ARBA00023136"/>
    </source>
</evidence>
<keyword evidence="6 7" id="KW-0472">Membrane</keyword>
<name>A0A0L0SI97_ALLM3</name>
<feature type="transmembrane region" description="Helical" evidence="7">
    <location>
        <begin position="372"/>
        <end position="393"/>
    </location>
</feature>
<dbReference type="OrthoDB" id="6132759at2759"/>
<feature type="transmembrane region" description="Helical" evidence="7">
    <location>
        <begin position="332"/>
        <end position="351"/>
    </location>
</feature>
<evidence type="ECO:0000256" key="2">
    <source>
        <dbReference type="ARBA" id="ARBA00006434"/>
    </source>
</evidence>
<evidence type="ECO:0008006" key="10">
    <source>
        <dbReference type="Google" id="ProtNLM"/>
    </source>
</evidence>
<organism evidence="8 9">
    <name type="scientific">Allomyces macrogynus (strain ATCC 38327)</name>
    <name type="common">Allomyces javanicus var. macrogynus</name>
    <dbReference type="NCBI Taxonomy" id="578462"/>
    <lineage>
        <taxon>Eukaryota</taxon>
        <taxon>Fungi</taxon>
        <taxon>Fungi incertae sedis</taxon>
        <taxon>Blastocladiomycota</taxon>
        <taxon>Blastocladiomycetes</taxon>
        <taxon>Blastocladiales</taxon>
        <taxon>Blastocladiaceae</taxon>
        <taxon>Allomyces</taxon>
    </lineage>
</organism>
<feature type="transmembrane region" description="Helical" evidence="7">
    <location>
        <begin position="468"/>
        <end position="493"/>
    </location>
</feature>
<keyword evidence="9" id="KW-1185">Reference proteome</keyword>
<dbReference type="EMBL" id="GG745339">
    <property type="protein sequence ID" value="KNE62192.1"/>
    <property type="molecule type" value="Genomic_DNA"/>
</dbReference>
<feature type="transmembrane region" description="Helical" evidence="7">
    <location>
        <begin position="283"/>
        <end position="308"/>
    </location>
</feature>
<evidence type="ECO:0000313" key="8">
    <source>
        <dbReference type="EMBL" id="KNE62192.1"/>
    </source>
</evidence>
<dbReference type="OMA" id="CGWISTG"/>
<dbReference type="VEuPathDB" id="FungiDB:AMAG_07435"/>
<comment type="similarity">
    <text evidence="2">Belongs to the sodium:solute symporter (SSF) (TC 2.A.21) family.</text>
</comment>
<accession>A0A0L0SI97</accession>
<dbReference type="PANTHER" id="PTHR48086:SF10">
    <property type="entry name" value="AGR155CP"/>
    <property type="match status" value="1"/>
</dbReference>
<reference evidence="8 9" key="1">
    <citation type="submission" date="2009-11" db="EMBL/GenBank/DDBJ databases">
        <title>Annotation of Allomyces macrogynus ATCC 38327.</title>
        <authorList>
            <consortium name="The Broad Institute Genome Sequencing Platform"/>
            <person name="Russ C."/>
            <person name="Cuomo C."/>
            <person name="Burger G."/>
            <person name="Gray M.W."/>
            <person name="Holland P.W.H."/>
            <person name="King N."/>
            <person name="Lang F.B.F."/>
            <person name="Roger A.J."/>
            <person name="Ruiz-Trillo I."/>
            <person name="Young S.K."/>
            <person name="Zeng Q."/>
            <person name="Gargeya S."/>
            <person name="Fitzgerald M."/>
            <person name="Haas B."/>
            <person name="Abouelleil A."/>
            <person name="Alvarado L."/>
            <person name="Arachchi H.M."/>
            <person name="Berlin A."/>
            <person name="Chapman S.B."/>
            <person name="Gearin G."/>
            <person name="Goldberg J."/>
            <person name="Griggs A."/>
            <person name="Gujja S."/>
            <person name="Hansen M."/>
            <person name="Heiman D."/>
            <person name="Howarth C."/>
            <person name="Larimer J."/>
            <person name="Lui A."/>
            <person name="MacDonald P.J.P."/>
            <person name="McCowen C."/>
            <person name="Montmayeur A."/>
            <person name="Murphy C."/>
            <person name="Neiman D."/>
            <person name="Pearson M."/>
            <person name="Priest M."/>
            <person name="Roberts A."/>
            <person name="Saif S."/>
            <person name="Shea T."/>
            <person name="Sisk P."/>
            <person name="Stolte C."/>
            <person name="Sykes S."/>
            <person name="Wortman J."/>
            <person name="Nusbaum C."/>
            <person name="Birren B."/>
        </authorList>
    </citation>
    <scope>NUCLEOTIDE SEQUENCE [LARGE SCALE GENOMIC DNA]</scope>
    <source>
        <strain evidence="8 9">ATCC 38327</strain>
    </source>
</reference>
<dbReference type="Gene3D" id="1.20.1730.10">
    <property type="entry name" value="Sodium/glucose cotransporter"/>
    <property type="match status" value="1"/>
</dbReference>
<reference evidence="9" key="2">
    <citation type="submission" date="2009-11" db="EMBL/GenBank/DDBJ databases">
        <title>The Genome Sequence of Allomyces macrogynus strain ATCC 38327.</title>
        <authorList>
            <consortium name="The Broad Institute Genome Sequencing Platform"/>
            <person name="Russ C."/>
            <person name="Cuomo C."/>
            <person name="Shea T."/>
            <person name="Young S.K."/>
            <person name="Zeng Q."/>
            <person name="Koehrsen M."/>
            <person name="Haas B."/>
            <person name="Borodovsky M."/>
            <person name="Guigo R."/>
            <person name="Alvarado L."/>
            <person name="Berlin A."/>
            <person name="Borenstein D."/>
            <person name="Chen Z."/>
            <person name="Engels R."/>
            <person name="Freedman E."/>
            <person name="Gellesch M."/>
            <person name="Goldberg J."/>
            <person name="Griggs A."/>
            <person name="Gujja S."/>
            <person name="Heiman D."/>
            <person name="Hepburn T."/>
            <person name="Howarth C."/>
            <person name="Jen D."/>
            <person name="Larson L."/>
            <person name="Lewis B."/>
            <person name="Mehta T."/>
            <person name="Park D."/>
            <person name="Pearson M."/>
            <person name="Roberts A."/>
            <person name="Saif S."/>
            <person name="Shenoy N."/>
            <person name="Sisk P."/>
            <person name="Stolte C."/>
            <person name="Sykes S."/>
            <person name="Walk T."/>
            <person name="White J."/>
            <person name="Yandava C."/>
            <person name="Burger G."/>
            <person name="Gray M.W."/>
            <person name="Holland P.W.H."/>
            <person name="King N."/>
            <person name="Lang F.B.F."/>
            <person name="Roger A.J."/>
            <person name="Ruiz-Trillo I."/>
            <person name="Lander E."/>
            <person name="Nusbaum C."/>
        </authorList>
    </citation>
    <scope>NUCLEOTIDE SEQUENCE [LARGE SCALE GENOMIC DNA]</scope>
    <source>
        <strain evidence="9">ATCC 38327</strain>
    </source>
</reference>
<evidence type="ECO:0000256" key="4">
    <source>
        <dbReference type="ARBA" id="ARBA00022692"/>
    </source>
</evidence>
<dbReference type="PROSITE" id="PS50283">
    <property type="entry name" value="NA_SOLUT_SYMP_3"/>
    <property type="match status" value="1"/>
</dbReference>
<feature type="transmembrane region" description="Helical" evidence="7">
    <location>
        <begin position="92"/>
        <end position="118"/>
    </location>
</feature>
<keyword evidence="3" id="KW-0813">Transport</keyword>
<feature type="transmembrane region" description="Helical" evidence="7">
    <location>
        <begin position="67"/>
        <end position="86"/>
    </location>
</feature>
<keyword evidence="4 7" id="KW-0812">Transmembrane</keyword>
<dbReference type="STRING" id="578462.A0A0L0SI97"/>
<dbReference type="eggNOG" id="ENOG502QU2F">
    <property type="taxonomic scope" value="Eukaryota"/>
</dbReference>
<dbReference type="InterPro" id="IPR050277">
    <property type="entry name" value="Sodium:Solute_Symporter"/>
</dbReference>
<feature type="transmembrane region" description="Helical" evidence="7">
    <location>
        <begin position="210"/>
        <end position="229"/>
    </location>
</feature>